<dbReference type="EMBL" id="JBBPFD010000014">
    <property type="protein sequence ID" value="KAK7898526.1"/>
    <property type="molecule type" value="Genomic_DNA"/>
</dbReference>
<dbReference type="PANTHER" id="PTHR47160">
    <property type="entry name" value="PUTATIVE-RELATED"/>
    <property type="match status" value="1"/>
</dbReference>
<organism evidence="2 3">
    <name type="scientific">Mugilogobius chulae</name>
    <name type="common">yellowstripe goby</name>
    <dbReference type="NCBI Taxonomy" id="88201"/>
    <lineage>
        <taxon>Eukaryota</taxon>
        <taxon>Metazoa</taxon>
        <taxon>Chordata</taxon>
        <taxon>Craniata</taxon>
        <taxon>Vertebrata</taxon>
        <taxon>Euteleostomi</taxon>
        <taxon>Actinopterygii</taxon>
        <taxon>Neopterygii</taxon>
        <taxon>Teleostei</taxon>
        <taxon>Neoteleostei</taxon>
        <taxon>Acanthomorphata</taxon>
        <taxon>Gobiaria</taxon>
        <taxon>Gobiiformes</taxon>
        <taxon>Gobioidei</taxon>
        <taxon>Gobiidae</taxon>
        <taxon>Gobionellinae</taxon>
        <taxon>Mugilogobius</taxon>
    </lineage>
</organism>
<evidence type="ECO:0000313" key="2">
    <source>
        <dbReference type="EMBL" id="KAK7898526.1"/>
    </source>
</evidence>
<dbReference type="Proteomes" id="UP001460270">
    <property type="component" value="Unassembled WGS sequence"/>
</dbReference>
<keyword evidence="3" id="KW-1185">Reference proteome</keyword>
<gene>
    <name evidence="2" type="ORF">WMY93_019379</name>
</gene>
<protein>
    <recommendedName>
        <fullName evidence="1">MULE transposase domain-containing protein</fullName>
    </recommendedName>
</protein>
<dbReference type="Pfam" id="PF10551">
    <property type="entry name" value="MULE"/>
    <property type="match status" value="1"/>
</dbReference>
<feature type="domain" description="MULE transposase" evidence="1">
    <location>
        <begin position="53"/>
        <end position="150"/>
    </location>
</feature>
<sequence>MLRFEAVKSRLERKKASLMPPIPNNFQQRNALHEFLVFTTEENLRKLAQCRQIFMDGTFKTQTAPFIQFVTIHGFYMERALSFVMVLMTGETEEMYKAMLRHIKRRVQHVTGQRWMPNKVTTDFEMAMMEALRTELPTVRSSGCYFHFCQSLWRKVQELGLSDSSYVPIHSWVISSNTWNAYVRDNAIFPPAVWNVFGRGSDNMNQQPCGR</sequence>
<accession>A0AAW0NR02</accession>
<dbReference type="AlphaFoldDB" id="A0AAW0NR02"/>
<dbReference type="InterPro" id="IPR018289">
    <property type="entry name" value="MULE_transposase_dom"/>
</dbReference>
<name>A0AAW0NR02_9GOBI</name>
<reference evidence="3" key="1">
    <citation type="submission" date="2024-04" db="EMBL/GenBank/DDBJ databases">
        <title>Salinicola lusitanus LLJ914,a marine bacterium isolated from the Okinawa Trough.</title>
        <authorList>
            <person name="Li J."/>
        </authorList>
    </citation>
    <scope>NUCLEOTIDE SEQUENCE [LARGE SCALE GENOMIC DNA]</scope>
</reference>
<comment type="caution">
    <text evidence="2">The sequence shown here is derived from an EMBL/GenBank/DDBJ whole genome shotgun (WGS) entry which is preliminary data.</text>
</comment>
<evidence type="ECO:0000313" key="3">
    <source>
        <dbReference type="Proteomes" id="UP001460270"/>
    </source>
</evidence>
<evidence type="ECO:0000259" key="1">
    <source>
        <dbReference type="Pfam" id="PF10551"/>
    </source>
</evidence>
<dbReference type="PANTHER" id="PTHR47160:SF8">
    <property type="entry name" value="MULE TRANSPOSASE DOMAIN-CONTAINING PROTEIN"/>
    <property type="match status" value="1"/>
</dbReference>
<proteinExistence type="predicted"/>